<dbReference type="PROSITE" id="PS50940">
    <property type="entry name" value="CHIT_BIND_II"/>
    <property type="match status" value="1"/>
</dbReference>
<evidence type="ECO:0000313" key="2">
    <source>
        <dbReference type="Proteomes" id="UP000749559"/>
    </source>
</evidence>
<evidence type="ECO:0000313" key="1">
    <source>
        <dbReference type="EMBL" id="CAH1782313.1"/>
    </source>
</evidence>
<dbReference type="GO" id="GO:0008061">
    <property type="term" value="F:chitin binding"/>
    <property type="evidence" value="ECO:0007669"/>
    <property type="project" value="InterPro"/>
</dbReference>
<proteinExistence type="predicted"/>
<keyword evidence="2" id="KW-1185">Reference proteome</keyword>
<dbReference type="InterPro" id="IPR036508">
    <property type="entry name" value="Chitin-bd_dom_sf"/>
</dbReference>
<protein>
    <submittedName>
        <fullName evidence="1">Uncharacterized protein</fullName>
    </submittedName>
</protein>
<dbReference type="EMBL" id="CAIIXF020000004">
    <property type="protein sequence ID" value="CAH1782313.1"/>
    <property type="molecule type" value="Genomic_DNA"/>
</dbReference>
<dbReference type="Proteomes" id="UP000749559">
    <property type="component" value="Unassembled WGS sequence"/>
</dbReference>
<dbReference type="SMART" id="SM00494">
    <property type="entry name" value="ChtBD2"/>
    <property type="match status" value="3"/>
</dbReference>
<dbReference type="Gene3D" id="2.170.140.10">
    <property type="entry name" value="Chitin binding domain"/>
    <property type="match status" value="2"/>
</dbReference>
<accession>A0A8J1UUZ2</accession>
<gene>
    <name evidence="1" type="ORF">OFUS_LOCUS8774</name>
</gene>
<dbReference type="AlphaFoldDB" id="A0A8J1UUZ2"/>
<name>A0A8J1UUZ2_OWEFU</name>
<comment type="caution">
    <text evidence="1">The sequence shown here is derived from an EMBL/GenBank/DDBJ whole genome shotgun (WGS) entry which is preliminary data.</text>
</comment>
<reference evidence="1" key="1">
    <citation type="submission" date="2022-03" db="EMBL/GenBank/DDBJ databases">
        <authorList>
            <person name="Martin C."/>
        </authorList>
    </citation>
    <scope>NUCLEOTIDE SEQUENCE</scope>
</reference>
<dbReference type="GO" id="GO:0005576">
    <property type="term" value="C:extracellular region"/>
    <property type="evidence" value="ECO:0007669"/>
    <property type="project" value="InterPro"/>
</dbReference>
<dbReference type="InterPro" id="IPR002557">
    <property type="entry name" value="Chitin-bd_dom"/>
</dbReference>
<dbReference type="Pfam" id="PF01607">
    <property type="entry name" value="CBM_14"/>
    <property type="match status" value="1"/>
</dbReference>
<sequence>MLPLIIVLACAFSSGLAVDIPDPGLCLDAFGYLPGVDFGEDCCSFVMCDAARLNKSGVVGQCMGGTVWNQDLTLCDDPKFVPDCDPKSCTVVKRTNAPCSDPQPSDTTCCIGQKPDQGFFGYEPVYTADGPNAYFKGDDRQSQTCPDSQLFNLDTCSCEYEFEPIAECAGEGEYFMNDDPSTANFPVPANSDLELDQINPTEAECCSYLQCYPNRTGFYVQQCMPSTVWNDEKKACDLPQNVMPCMNMLCGAEMTDPPCNGDGDGLCCRAGLWYDVGADATQYIISDAPGLTGAEYNRIVNGRSLMCPRDMNGLQLVFNPDPDSCSCE</sequence>
<organism evidence="1 2">
    <name type="scientific">Owenia fusiformis</name>
    <name type="common">Polychaete worm</name>
    <dbReference type="NCBI Taxonomy" id="6347"/>
    <lineage>
        <taxon>Eukaryota</taxon>
        <taxon>Metazoa</taxon>
        <taxon>Spiralia</taxon>
        <taxon>Lophotrochozoa</taxon>
        <taxon>Annelida</taxon>
        <taxon>Polychaeta</taxon>
        <taxon>Sedentaria</taxon>
        <taxon>Canalipalpata</taxon>
        <taxon>Sabellida</taxon>
        <taxon>Oweniida</taxon>
        <taxon>Oweniidae</taxon>
        <taxon>Owenia</taxon>
    </lineage>
</organism>
<dbReference type="SUPFAM" id="SSF57625">
    <property type="entry name" value="Invertebrate chitin-binding proteins"/>
    <property type="match status" value="2"/>
</dbReference>